<evidence type="ECO:0000313" key="5">
    <source>
        <dbReference type="Proteomes" id="UP000622405"/>
    </source>
</evidence>
<proteinExistence type="predicted"/>
<dbReference type="RefSeq" id="WP_186894155.1">
    <property type="nucleotide sequence ID" value="NZ_WJBE01000006.1"/>
</dbReference>
<evidence type="ECO:0000259" key="3">
    <source>
        <dbReference type="Pfam" id="PF26614"/>
    </source>
</evidence>
<dbReference type="EMBL" id="WJBE01000006">
    <property type="protein sequence ID" value="MBC3899747.1"/>
    <property type="molecule type" value="Genomic_DNA"/>
</dbReference>
<dbReference type="Proteomes" id="UP000622405">
    <property type="component" value="Unassembled WGS sequence"/>
</dbReference>
<dbReference type="Pfam" id="PF26614">
    <property type="entry name" value="DUF8194"/>
    <property type="match status" value="1"/>
</dbReference>
<evidence type="ECO:0000256" key="2">
    <source>
        <dbReference type="SAM" id="MobiDB-lite"/>
    </source>
</evidence>
<comment type="subcellular location">
    <subcellularLocation>
        <location evidence="1">Cell envelope</location>
    </subcellularLocation>
</comment>
<name>A0ABR6YX24_9FIRM</name>
<keyword evidence="5" id="KW-1185">Reference proteome</keyword>
<organism evidence="4 5">
    <name type="scientific">Acetobacterium malicum</name>
    <dbReference type="NCBI Taxonomy" id="52692"/>
    <lineage>
        <taxon>Bacteria</taxon>
        <taxon>Bacillati</taxon>
        <taxon>Bacillota</taxon>
        <taxon>Clostridia</taxon>
        <taxon>Eubacteriales</taxon>
        <taxon>Eubacteriaceae</taxon>
        <taxon>Acetobacterium</taxon>
    </lineage>
</organism>
<accession>A0ABR6YX24</accession>
<sequence length="1620" mass="179812">MDVRIKNRLKPLWLLALIALLTGFLWGMTPMVARAEDNSSTVPGNPTYTEDAFYYSDQYMWKVSLFVAKSDTVNKDSSNMNEFYRIGNQAVYLTPVSNWSGWAAGSRPSNISGLFFSKENKVDTLMELQNKGGDVSALDPVQLASGGGVYIMTDSEVPYVPQLSDGDIYDNGVIYGDSVGNITKVAHYFSDPYKIFGLLNYHAGKQGTTREELVKNLEFTIDGETRTGWNPEGILPNVINDNPTNQVEWLIVYEPVSIVYVKDTAHPGSYYGYALSATDFAVSQIKHQMDWRYDETRWTAWAGQQPDAWKPNANRQHVSRLAFLLMGNSVITNSTWYGLAAGSGVDQNAAIPFNRWFSDQQVKYGGWGMARALKPAEYNKPRDNDYRPNTDVILSTPVYSNINATPGSELTVTYKINGEVIGTDSLVAPMKTESYSYIKWHTPDVSTVTSYDLEMSISPYPEGTINCGGNEYTHRTLTIRPLEESTPPDPKVGDTMPTDLPANLVPPTSVPGEDTTDETVAPVIKSVKAVTEAPYYKNETVKIEVVTNRATKNLTFTNTDSGVGKQFGSDSLGDGMLISRSVNELANEIVWTIEFVPAKLGTNRYAFKSLNAAAGESEAYAFDVEVVVDPDLPVIYDVLINPVQAVYTLYEEVIKTPLTYEVYFDTNGGNDIGAQSAEYNTLLTEPGQPTREGYSFKGWFKDPGFAYPWNFESDRIMGVTTLYAKWEINTYFVHFDPQGGTDAFSPITAEYGSNIEEPTPIPTRSNYVFLGWFKEIECNTPWNFTEDTIAGDTNLYGKWDATALTVTFDSQGGSLVGSISADYNMMITSPSNPFKPGFTFKGWYQDAACNTVWTFASDRVQSDLTLFAKWNVNLYTVSFDSLGGSAVPAQTAQNESVTTKPPDPIRSGYSFGGWFKEDACITPWDFGVDTVTQDTTLFALWTADEAAIEFVTNNGTDVPKMIGATDREILDTSMPITVRDGYTFNGWFASADFSGDVVTALPDKYPVDGLTYYAKWEANPSVISFEENGGTEIPDLNGVTDQEITDRTMPVQNRVGYTLRWFKEADFSGEEVSALPEKFPVDGITYYAKWEANPSVISFEENQGSATPDLNGVTDQEITDRTMPVLTRDGYTQKGWFKEADFSGEEVSELPEKYPVNRITYYAKWEAKPSVISFEENQGSATPDLNGVTDQEITDRTMPVLTRDGYTQKGWFREADFSGEEVSELPEKYPVDGITYYAKWEAKPSVISFEENQGSATPDLNGVTDQEIANRTIPVLTRDGYTQKGWFKEADFSGEEVSELPKKFPVDGITYYAKWEAKPSVISFEENQGSATPDLNGVTDQKIINRAMPVLTRNGYTQNGWFKEADFSGDEVTELPERFPIDGITYYTKWSINPTSDQIINLSARSYPTQTHSITINDLFEFKNVTSNQGVVTVNSVNGNTINVTLSGGISDITGLVGGSYTPAQTKTESTTKSSTGSDTTPSSVYYNSGGYSGTLNKYKTTNVTVQTGGEYIPADSRYQTFESHFPQAEIDAGTTHVTGVIRYTEGGYTGLLYSKSITYFPTYVRVIYGGTVTKAGIDTRTYRTDYTAYYSGTVTKPAVDTRVYGPYYRYQLNVSYIKD</sequence>
<feature type="domain" description="DUF8194" evidence="3">
    <location>
        <begin position="383"/>
        <end position="449"/>
    </location>
</feature>
<dbReference type="InterPro" id="IPR042229">
    <property type="entry name" value="Listeria/Bacterioides_rpt_sf"/>
</dbReference>
<evidence type="ECO:0000313" key="4">
    <source>
        <dbReference type="EMBL" id="MBC3899747.1"/>
    </source>
</evidence>
<feature type="region of interest" description="Disordered" evidence="2">
    <location>
        <begin position="497"/>
        <end position="516"/>
    </location>
</feature>
<evidence type="ECO:0000256" key="1">
    <source>
        <dbReference type="ARBA" id="ARBA00004196"/>
    </source>
</evidence>
<dbReference type="InterPro" id="IPR013378">
    <property type="entry name" value="InlB-like_B-rpt"/>
</dbReference>
<dbReference type="InterPro" id="IPR058507">
    <property type="entry name" value="DUF8194"/>
</dbReference>
<dbReference type="Gene3D" id="2.60.40.4270">
    <property type="entry name" value="Listeria-Bacteroides repeat domain"/>
    <property type="match status" value="9"/>
</dbReference>
<dbReference type="Pfam" id="PF09479">
    <property type="entry name" value="Flg_new"/>
    <property type="match status" value="10"/>
</dbReference>
<dbReference type="NCBIfam" id="TIGR02543">
    <property type="entry name" value="List_Bact_rpt"/>
    <property type="match status" value="6"/>
</dbReference>
<reference evidence="4 5" key="1">
    <citation type="journal article" date="2020" name="mSystems">
        <title>Defining Genomic and Predicted Metabolic Features of the Acetobacterium Genus.</title>
        <authorList>
            <person name="Ross D.E."/>
            <person name="Marshall C.W."/>
            <person name="Gulliver D."/>
            <person name="May H.D."/>
            <person name="Norman R.S."/>
        </authorList>
    </citation>
    <scope>NUCLEOTIDE SEQUENCE [LARGE SCALE GENOMIC DNA]</scope>
    <source>
        <strain evidence="4 5">DSM 4132</strain>
    </source>
</reference>
<comment type="caution">
    <text evidence="4">The sequence shown here is derived from an EMBL/GenBank/DDBJ whole genome shotgun (WGS) entry which is preliminary data.</text>
</comment>
<gene>
    <name evidence="4" type="ORF">GH811_08970</name>
</gene>
<protein>
    <recommendedName>
        <fullName evidence="3">DUF8194 domain-containing protein</fullName>
    </recommendedName>
</protein>